<name>A0A0L8C345_ENSAD</name>
<dbReference type="RefSeq" id="WP_053248254.1">
    <property type="nucleotide sequence ID" value="NZ_LGAP01000002.1"/>
</dbReference>
<reference evidence="2" key="1">
    <citation type="submission" date="2015-07" db="EMBL/GenBank/DDBJ databases">
        <title>Whole genome sequence of an Ensifer adhaerens strain isolated from a cave pool in the Wind Cave National Park.</title>
        <authorList>
            <person name="Eng W.W.H."/>
            <person name="Gan H.M."/>
            <person name="Barton H.A."/>
            <person name="Savka M.A."/>
        </authorList>
    </citation>
    <scope>NUCLEOTIDE SEQUENCE [LARGE SCALE GENOMIC DNA]</scope>
    <source>
        <strain evidence="2">SD006</strain>
    </source>
</reference>
<proteinExistence type="predicted"/>
<evidence type="ECO:0000313" key="2">
    <source>
        <dbReference type="Proteomes" id="UP000037425"/>
    </source>
</evidence>
<dbReference type="PATRIC" id="fig|106592.7.peg.3293"/>
<gene>
    <name evidence="1" type="ORF">AC244_08165</name>
</gene>
<evidence type="ECO:0000313" key="1">
    <source>
        <dbReference type="EMBL" id="KOF21316.1"/>
    </source>
</evidence>
<dbReference type="Proteomes" id="UP000037425">
    <property type="component" value="Unassembled WGS sequence"/>
</dbReference>
<organism evidence="1 2">
    <name type="scientific">Ensifer adhaerens</name>
    <name type="common">Sinorhizobium morelense</name>
    <dbReference type="NCBI Taxonomy" id="106592"/>
    <lineage>
        <taxon>Bacteria</taxon>
        <taxon>Pseudomonadati</taxon>
        <taxon>Pseudomonadota</taxon>
        <taxon>Alphaproteobacteria</taxon>
        <taxon>Hyphomicrobiales</taxon>
        <taxon>Rhizobiaceae</taxon>
        <taxon>Sinorhizobium/Ensifer group</taxon>
        <taxon>Ensifer</taxon>
    </lineage>
</organism>
<protein>
    <recommendedName>
        <fullName evidence="3">DUF3052 domain-containing protein</fullName>
    </recommendedName>
</protein>
<comment type="caution">
    <text evidence="1">The sequence shown here is derived from an EMBL/GenBank/DDBJ whole genome shotgun (WGS) entry which is preliminary data.</text>
</comment>
<dbReference type="AlphaFoldDB" id="A0A0L8C345"/>
<evidence type="ECO:0008006" key="3">
    <source>
        <dbReference type="Google" id="ProtNLM"/>
    </source>
</evidence>
<accession>A0A0L8C345</accession>
<dbReference type="OrthoDB" id="9800461at2"/>
<sequence>MGESGYSGTPLVRKLGLRDGQSVLLLGVPGDLTDITGFPGFASCETAADGPASRRHDYIHVFAVARAELEVVALRLAASLKADGMMWISWPKRASKVPTTLTEDVLREIFLPLGLVDTKVCAVDAVWSGLKFMFRKDVRAGL</sequence>
<dbReference type="EMBL" id="LGAP01000002">
    <property type="protein sequence ID" value="KOF21316.1"/>
    <property type="molecule type" value="Genomic_DNA"/>
</dbReference>